<proteinExistence type="predicted"/>
<evidence type="ECO:0000259" key="1">
    <source>
        <dbReference type="Pfam" id="PF08291"/>
    </source>
</evidence>
<evidence type="ECO:0000313" key="2">
    <source>
        <dbReference type="EMBL" id="TGM09023.1"/>
    </source>
</evidence>
<dbReference type="Pfam" id="PF08291">
    <property type="entry name" value="Peptidase_M15_3"/>
    <property type="match status" value="1"/>
</dbReference>
<name>A0ABY2MVD2_9LEPT</name>
<feature type="domain" description="Peptidase M15A C-terminal" evidence="1">
    <location>
        <begin position="85"/>
        <end position="157"/>
    </location>
</feature>
<protein>
    <submittedName>
        <fullName evidence="2">Peptidase M15</fullName>
    </submittedName>
</protein>
<sequence length="194" mass="22772">MVNVALKRIFPLFLFLFFFLLCDFRPRTPPSKEQWKEFRKLPRNQQEILALEKFLRDHKVLSVVPAEQLLRQGTDWRQTESQPFAIPPRDIWPNILSTLRVIRDLILPEIGPVTVVSGFREAEYNRKAGGAKSSRHLQFSALDMIPDSEIDSVHLKEKLFVIWQKEGSARKIGVGLYSRNRFHIDTLGFRKWEK</sequence>
<dbReference type="SUPFAM" id="SSF55166">
    <property type="entry name" value="Hedgehog/DD-peptidase"/>
    <property type="match status" value="1"/>
</dbReference>
<accession>A0ABY2MVD2</accession>
<comment type="caution">
    <text evidence="2">The sequence shown here is derived from an EMBL/GenBank/DDBJ whole genome shotgun (WGS) entry which is preliminary data.</text>
</comment>
<organism evidence="2 3">
    <name type="scientific">Leptospira stimsonii</name>
    <dbReference type="NCBI Taxonomy" id="2202203"/>
    <lineage>
        <taxon>Bacteria</taxon>
        <taxon>Pseudomonadati</taxon>
        <taxon>Spirochaetota</taxon>
        <taxon>Spirochaetia</taxon>
        <taxon>Leptospirales</taxon>
        <taxon>Leptospiraceae</taxon>
        <taxon>Leptospira</taxon>
    </lineage>
</organism>
<evidence type="ECO:0000313" key="3">
    <source>
        <dbReference type="Proteomes" id="UP000297422"/>
    </source>
</evidence>
<keyword evidence="3" id="KW-1185">Reference proteome</keyword>
<dbReference type="InterPro" id="IPR013230">
    <property type="entry name" value="Peptidase_M15A_C"/>
</dbReference>
<dbReference type="EMBL" id="RQGT01000133">
    <property type="protein sequence ID" value="TGM09023.1"/>
    <property type="molecule type" value="Genomic_DNA"/>
</dbReference>
<reference evidence="3" key="1">
    <citation type="journal article" date="2019" name="PLoS Negl. Trop. Dis.">
        <title>Revisiting the worldwide diversity of Leptospira species in the environment.</title>
        <authorList>
            <person name="Vincent A.T."/>
            <person name="Schiettekatte O."/>
            <person name="Bourhy P."/>
            <person name="Veyrier F.J."/>
            <person name="Picardeau M."/>
        </authorList>
    </citation>
    <scope>NUCLEOTIDE SEQUENCE [LARGE SCALE GENOMIC DNA]</scope>
    <source>
        <strain evidence="3">201702407</strain>
    </source>
</reference>
<dbReference type="Proteomes" id="UP000297422">
    <property type="component" value="Unassembled WGS sequence"/>
</dbReference>
<dbReference type="InterPro" id="IPR009045">
    <property type="entry name" value="Zn_M74/Hedgehog-like"/>
</dbReference>
<dbReference type="Gene3D" id="3.30.1380.10">
    <property type="match status" value="1"/>
</dbReference>
<gene>
    <name evidence="2" type="ORF">EHQ90_20815</name>
</gene>